<reference evidence="2" key="1">
    <citation type="submission" date="2014-04" db="EMBL/GenBank/DDBJ databases">
        <title>In planta biocontrol of soil-borne Fusarium wilt of banana through a plant endophytic bacterium, Burkholderia cenocepacia 869T2.</title>
        <authorList>
            <person name="Ho Y.-N."/>
            <person name="Chiang H.-M."/>
            <person name="Chao C.-P."/>
            <person name="Su C.-C."/>
            <person name="Hsu H.-F."/>
            <person name="Guo C.-T."/>
            <person name="Hsieh J.-L."/>
            <person name="Huang C.-C."/>
        </authorList>
    </citation>
    <scope>NUCLEOTIDE SEQUENCE [LARGE SCALE GENOMIC DNA]</scope>
    <source>
        <strain evidence="2">869T2</strain>
    </source>
</reference>
<dbReference type="InterPro" id="IPR000674">
    <property type="entry name" value="Ald_Oxase/Xan_DH_a/b"/>
</dbReference>
<dbReference type="SMART" id="SM01008">
    <property type="entry name" value="Ald_Xan_dh_C"/>
    <property type="match status" value="1"/>
</dbReference>
<dbReference type="PROSITE" id="PS51318">
    <property type="entry name" value="TAT"/>
    <property type="match status" value="1"/>
</dbReference>
<dbReference type="OrthoDB" id="9767994at2"/>
<evidence type="ECO:0000313" key="2">
    <source>
        <dbReference type="EMBL" id="KEA60651.1"/>
    </source>
</evidence>
<dbReference type="SUPFAM" id="SSF56003">
    <property type="entry name" value="Molybdenum cofactor-binding domain"/>
    <property type="match status" value="2"/>
</dbReference>
<dbReference type="InterPro" id="IPR052516">
    <property type="entry name" value="N-heterocyclic_Hydroxylase"/>
</dbReference>
<gene>
    <name evidence="2" type="ORF">DT99_06330</name>
</gene>
<dbReference type="Gene3D" id="3.30.365.10">
    <property type="entry name" value="Aldehyde oxidase/xanthine dehydrogenase, molybdopterin binding domain"/>
    <property type="match status" value="4"/>
</dbReference>
<dbReference type="Gene3D" id="3.90.1170.50">
    <property type="entry name" value="Aldehyde oxidase/xanthine dehydrogenase, a/b hammerhead"/>
    <property type="match status" value="1"/>
</dbReference>
<evidence type="ECO:0000259" key="1">
    <source>
        <dbReference type="SMART" id="SM01008"/>
    </source>
</evidence>
<dbReference type="EMBL" id="JJOA01000005">
    <property type="protein sequence ID" value="KEA60651.1"/>
    <property type="molecule type" value="Genomic_DNA"/>
</dbReference>
<dbReference type="PANTHER" id="PTHR47495:SF3">
    <property type="entry name" value="BLR6219 PROTEIN"/>
    <property type="match status" value="1"/>
</dbReference>
<accession>A0A071MVZ4</accession>
<dbReference type="InterPro" id="IPR008274">
    <property type="entry name" value="AldOxase/xan_DH_MoCoBD1"/>
</dbReference>
<name>A0A071MVZ4_9BURK</name>
<dbReference type="InterPro" id="IPR037165">
    <property type="entry name" value="AldOxase/xan_DH_Mopterin-bd_sf"/>
</dbReference>
<comment type="caution">
    <text evidence="2">The sequence shown here is derived from an EMBL/GenBank/DDBJ whole genome shotgun (WGS) entry which is preliminary data.</text>
</comment>
<dbReference type="AlphaFoldDB" id="A0A071MVZ4"/>
<dbReference type="InterPro" id="IPR012368">
    <property type="entry name" value="OxRdtase_Mopterin-bd_su_IorB"/>
</dbReference>
<dbReference type="PIRSF" id="PIRSF036389">
    <property type="entry name" value="IOR_B"/>
    <property type="match status" value="1"/>
</dbReference>
<dbReference type="GO" id="GO:0016491">
    <property type="term" value="F:oxidoreductase activity"/>
    <property type="evidence" value="ECO:0007669"/>
    <property type="project" value="InterPro"/>
</dbReference>
<dbReference type="Pfam" id="PF02738">
    <property type="entry name" value="MoCoBD_1"/>
    <property type="match status" value="1"/>
</dbReference>
<feature type="domain" description="Aldehyde oxidase/xanthine dehydrogenase a/b hammerhead" evidence="1">
    <location>
        <begin position="226"/>
        <end position="315"/>
    </location>
</feature>
<proteinExistence type="predicted"/>
<protein>
    <submittedName>
        <fullName evidence="2">Twin-arginine translocation pathway signal protein</fullName>
    </submittedName>
</protein>
<dbReference type="PANTHER" id="PTHR47495">
    <property type="entry name" value="ALDEHYDE DEHYDROGENASE"/>
    <property type="match status" value="1"/>
</dbReference>
<dbReference type="InterPro" id="IPR046867">
    <property type="entry name" value="AldOxase/xan_DH_MoCoBD2"/>
</dbReference>
<sequence>MSAPELSVHNESRRALLLGFASGGLLLAFGVPSLAQAAAPVQPPVSTNPQYGGAGMPHGLRDDPHLFVAIAPDGTVTVTCIRSEMGQGVRTSVALVVADELGADWARVKVAQAVGDEPRYGNQNTDGSRSLRQSFAALRRAGAAARTMLEQAAATEWGVDVGQVKASVHEVVDTKGGRKLGFGELAAKAAALPVPDTKTLALKAPAEFRYIGKGKTALIDGRDIVGGRAHYGIDTRLDGMLYAVVARPPAYGDTVASFDASAAEKLPGVVKVVQLASAPLPSGFQPLGGVAVVARDTWTAIQARAQLKIDWKRGPHAGYDSADYRKALEAAAAQPGDVIRNDGDAAAALAGAAKRVRATYYIPHLAHATMEPPAAVARVADGRCEVWTCTQAPQTTRDEVAKALALPTERVTVNVTLLGGGFGRKSKPDYVVEAALLSKAVGAPVKLTFTREDDIAHDYFHAVSLEAFDGGIDASGKVVAWQHRTVAPSIQSTFKPDIVHEQPGELAQGIADLPFAIPNVRIENPAAEGHTRIGWFRSVYNIPHAFGIQSFVSELAHAAGRDPKDFLLALIGPARRFEPHITVKNVNYGEDPALYPVDTGRLRRVVETVAREAGWGRKLPKGHGLGIAAHRSFVSYTAAVCEVQVGADGRITVPRVDIAIDCGPQVNPERVRSQLEGAVVMGLGIALHGEITFKDGHPEQSNFNGFQVLRMNEAPREIRVHLVAPDDFTAPLGGVGEPGLPPVAPALTNAIFAATGTRIRSLPIADQLAKPQAG</sequence>
<dbReference type="Pfam" id="PF20256">
    <property type="entry name" value="MoCoBD_2"/>
    <property type="match status" value="2"/>
</dbReference>
<dbReference type="InterPro" id="IPR006311">
    <property type="entry name" value="TAT_signal"/>
</dbReference>
<organism evidence="2">
    <name type="scientific">Burkholderia cenocepacia</name>
    <dbReference type="NCBI Taxonomy" id="95486"/>
    <lineage>
        <taxon>Bacteria</taxon>
        <taxon>Pseudomonadati</taxon>
        <taxon>Pseudomonadota</taxon>
        <taxon>Betaproteobacteria</taxon>
        <taxon>Burkholderiales</taxon>
        <taxon>Burkholderiaceae</taxon>
        <taxon>Burkholderia</taxon>
        <taxon>Burkholderia cepacia complex</taxon>
    </lineage>
</organism>